<evidence type="ECO:0000313" key="1">
    <source>
        <dbReference type="EMBL" id="KAF2447762.1"/>
    </source>
</evidence>
<name>A0A9P4PPH9_9PLEO</name>
<sequence>MSAKSARYKVGTCCLLAVNSSLFSLLRLLLPFRVHRTCVLTWLKRNGMAAKAYNLEIARRVCSCGAASGWRQQRIASTNQMGRCAKTERLSTVCGQHGFSGSSTRCRWLRAASGFQDGDSTARCRLAWTVAVGGFVKGFLSCGCIGMDGRCAIRVFIYTRRRSRNATVPSGRV</sequence>
<reference evidence="1" key="1">
    <citation type="journal article" date="2020" name="Stud. Mycol.">
        <title>101 Dothideomycetes genomes: a test case for predicting lifestyles and emergence of pathogens.</title>
        <authorList>
            <person name="Haridas S."/>
            <person name="Albert R."/>
            <person name="Binder M."/>
            <person name="Bloem J."/>
            <person name="Labutti K."/>
            <person name="Salamov A."/>
            <person name="Andreopoulos B."/>
            <person name="Baker S."/>
            <person name="Barry K."/>
            <person name="Bills G."/>
            <person name="Bluhm B."/>
            <person name="Cannon C."/>
            <person name="Castanera R."/>
            <person name="Culley D."/>
            <person name="Daum C."/>
            <person name="Ezra D."/>
            <person name="Gonzalez J."/>
            <person name="Henrissat B."/>
            <person name="Kuo A."/>
            <person name="Liang C."/>
            <person name="Lipzen A."/>
            <person name="Lutzoni F."/>
            <person name="Magnuson J."/>
            <person name="Mondo S."/>
            <person name="Nolan M."/>
            <person name="Ohm R."/>
            <person name="Pangilinan J."/>
            <person name="Park H.-J."/>
            <person name="Ramirez L."/>
            <person name="Alfaro M."/>
            <person name="Sun H."/>
            <person name="Tritt A."/>
            <person name="Yoshinaga Y."/>
            <person name="Zwiers L.-H."/>
            <person name="Turgeon B."/>
            <person name="Goodwin S."/>
            <person name="Spatafora J."/>
            <person name="Crous P."/>
            <person name="Grigoriev I."/>
        </authorList>
    </citation>
    <scope>NUCLEOTIDE SEQUENCE</scope>
    <source>
        <strain evidence="1">CBS 690.94</strain>
    </source>
</reference>
<dbReference type="AlphaFoldDB" id="A0A9P4PPH9"/>
<evidence type="ECO:0000313" key="2">
    <source>
        <dbReference type="Proteomes" id="UP000799764"/>
    </source>
</evidence>
<proteinExistence type="predicted"/>
<gene>
    <name evidence="1" type="ORF">P171DRAFT_231534</name>
</gene>
<dbReference type="Proteomes" id="UP000799764">
    <property type="component" value="Unassembled WGS sequence"/>
</dbReference>
<protein>
    <submittedName>
        <fullName evidence="1">Uncharacterized protein</fullName>
    </submittedName>
</protein>
<organism evidence="1 2">
    <name type="scientific">Karstenula rhodostoma CBS 690.94</name>
    <dbReference type="NCBI Taxonomy" id="1392251"/>
    <lineage>
        <taxon>Eukaryota</taxon>
        <taxon>Fungi</taxon>
        <taxon>Dikarya</taxon>
        <taxon>Ascomycota</taxon>
        <taxon>Pezizomycotina</taxon>
        <taxon>Dothideomycetes</taxon>
        <taxon>Pleosporomycetidae</taxon>
        <taxon>Pleosporales</taxon>
        <taxon>Massarineae</taxon>
        <taxon>Didymosphaeriaceae</taxon>
        <taxon>Karstenula</taxon>
    </lineage>
</organism>
<keyword evidence="2" id="KW-1185">Reference proteome</keyword>
<accession>A0A9P4PPH9</accession>
<dbReference type="EMBL" id="MU001496">
    <property type="protein sequence ID" value="KAF2447762.1"/>
    <property type="molecule type" value="Genomic_DNA"/>
</dbReference>
<comment type="caution">
    <text evidence="1">The sequence shown here is derived from an EMBL/GenBank/DDBJ whole genome shotgun (WGS) entry which is preliminary data.</text>
</comment>